<evidence type="ECO:0000256" key="5">
    <source>
        <dbReference type="SAM" id="SignalP"/>
    </source>
</evidence>
<evidence type="ECO:0000256" key="4">
    <source>
        <dbReference type="RuleBase" id="RU361187"/>
    </source>
</evidence>
<feature type="domain" description="F5/8 type C" evidence="6">
    <location>
        <begin position="414"/>
        <end position="564"/>
    </location>
</feature>
<dbReference type="InterPro" id="IPR023296">
    <property type="entry name" value="Glyco_hydro_beta-prop_sf"/>
</dbReference>
<dbReference type="GO" id="GO:0004553">
    <property type="term" value="F:hydrolase activity, hydrolyzing O-glycosyl compounds"/>
    <property type="evidence" value="ECO:0007669"/>
    <property type="project" value="InterPro"/>
</dbReference>
<keyword evidence="5" id="KW-0732">Signal</keyword>
<dbReference type="KEGG" id="nhe:NECHADRAFT_87046"/>
<accession>C7ZNH8</accession>
<evidence type="ECO:0000256" key="3">
    <source>
        <dbReference type="ARBA" id="ARBA00023295"/>
    </source>
</evidence>
<keyword evidence="8" id="KW-1185">Reference proteome</keyword>
<feature type="chain" id="PRO_5002989447" description="F5/8 type C domain-containing protein" evidence="5">
    <location>
        <begin position="19"/>
        <end position="564"/>
    </location>
</feature>
<dbReference type="InterPro" id="IPR013783">
    <property type="entry name" value="Ig-like_fold"/>
</dbReference>
<dbReference type="InParanoid" id="C7ZNH8"/>
<evidence type="ECO:0000259" key="6">
    <source>
        <dbReference type="PROSITE" id="PS50022"/>
    </source>
</evidence>
<dbReference type="VEuPathDB" id="FungiDB:NECHADRAFT_87046"/>
<dbReference type="PROSITE" id="PS50022">
    <property type="entry name" value="FA58C_3"/>
    <property type="match status" value="1"/>
</dbReference>
<proteinExistence type="inferred from homology"/>
<dbReference type="OrthoDB" id="9970295at2759"/>
<dbReference type="Gene3D" id="2.60.120.260">
    <property type="entry name" value="Galactose-binding domain-like"/>
    <property type="match status" value="1"/>
</dbReference>
<dbReference type="RefSeq" id="XP_003040149.1">
    <property type="nucleotide sequence ID" value="XM_003040103.1"/>
</dbReference>
<evidence type="ECO:0000256" key="1">
    <source>
        <dbReference type="ARBA" id="ARBA00009865"/>
    </source>
</evidence>
<keyword evidence="3 4" id="KW-0326">Glycosidase</keyword>
<dbReference type="GO" id="GO:0005975">
    <property type="term" value="P:carbohydrate metabolic process"/>
    <property type="evidence" value="ECO:0007669"/>
    <property type="project" value="InterPro"/>
</dbReference>
<dbReference type="PANTHER" id="PTHR22925">
    <property type="entry name" value="GLYCOSYL HYDROLASE 43 FAMILY MEMBER"/>
    <property type="match status" value="1"/>
</dbReference>
<dbReference type="CDD" id="cd18822">
    <property type="entry name" value="GH43_CtGH43-like"/>
    <property type="match status" value="1"/>
</dbReference>
<dbReference type="GeneID" id="9677964"/>
<evidence type="ECO:0000256" key="2">
    <source>
        <dbReference type="ARBA" id="ARBA00022801"/>
    </source>
</evidence>
<organism evidence="7 8">
    <name type="scientific">Fusarium vanettenii (strain ATCC MYA-4622 / CBS 123669 / FGSC 9596 / NRRL 45880 / 77-13-4)</name>
    <name type="common">Fusarium solani subsp. pisi</name>
    <dbReference type="NCBI Taxonomy" id="660122"/>
    <lineage>
        <taxon>Eukaryota</taxon>
        <taxon>Fungi</taxon>
        <taxon>Dikarya</taxon>
        <taxon>Ascomycota</taxon>
        <taxon>Pezizomycotina</taxon>
        <taxon>Sordariomycetes</taxon>
        <taxon>Hypocreomycetidae</taxon>
        <taxon>Hypocreales</taxon>
        <taxon>Nectriaceae</taxon>
        <taxon>Fusarium</taxon>
        <taxon>Fusarium solani species complex</taxon>
        <taxon>Fusarium vanettenii</taxon>
    </lineage>
</organism>
<sequence length="564" mass="61948">MRFISLLPFLSLSRPALAKLGFAAQLFQLQGDSAVTNAKLEWATVAKASSYRVERSSNGGSFSVIATVPGNTHDDYDLKVGQSYRYRVVAIDGSSTVDQSSLATLSPFTPSGTYSSFDNVPDENTASVAETSSDASTVKGNVKEYRYQYQTFSNRSFSHFTEQVSENGGPWTGNRTVLTNIEMCASANYSCKLERIQWTQHPSTGQYVMWGHFERAKDYGLGYVCNLYTDPGAPSLTFNGAYRPLGHDSRDMTLFSDGDAAYLISATNVNADMVIFNLTSNWTAVASELTTVSKGQYREAPAVIKSNGWYYIFTSRASGWVPSQPQYIMAENMAGPWSNGVNVANTATFASQSGGVAKFPNGQFTMYSDRWSSNWPIPGGPTRQLNLPLALDASGQYATYHFYPQVKYAQSTKPDQAVYGIQNGKILSDNKPALSNAGSANISLANDGTQNDPNKVWIPSKVPFWYQVDLRDSHKITRIDLTTKLRQGSETFYNYTISASKDNQTFTTIADKRDNKDPGFSTVLPTSTEGFRYVRLNVNSVINAINGNSASWAVGVHEFTVFGN</sequence>
<comment type="similarity">
    <text evidence="1 4">Belongs to the glycosyl hydrolase 43 family.</text>
</comment>
<protein>
    <recommendedName>
        <fullName evidence="6">F5/8 type C domain-containing protein</fullName>
    </recommendedName>
</protein>
<dbReference type="Pfam" id="PF00754">
    <property type="entry name" value="F5_F8_type_C"/>
    <property type="match status" value="1"/>
</dbReference>
<dbReference type="InterPro" id="IPR008979">
    <property type="entry name" value="Galactose-bd-like_sf"/>
</dbReference>
<dbReference type="InterPro" id="IPR000421">
    <property type="entry name" value="FA58C"/>
</dbReference>
<dbReference type="InterPro" id="IPR036116">
    <property type="entry name" value="FN3_sf"/>
</dbReference>
<reference evidence="7 8" key="1">
    <citation type="journal article" date="2009" name="PLoS Genet.">
        <title>The genome of Nectria haematococca: contribution of supernumerary chromosomes to gene expansion.</title>
        <authorList>
            <person name="Coleman J.J."/>
            <person name="Rounsley S.D."/>
            <person name="Rodriguez-Carres M."/>
            <person name="Kuo A."/>
            <person name="Wasmann C.C."/>
            <person name="Grimwood J."/>
            <person name="Schmutz J."/>
            <person name="Taga M."/>
            <person name="White G.J."/>
            <person name="Zhou S."/>
            <person name="Schwartz D.C."/>
            <person name="Freitag M."/>
            <person name="Ma L.J."/>
            <person name="Danchin E.G."/>
            <person name="Henrissat B."/>
            <person name="Coutinho P.M."/>
            <person name="Nelson D.R."/>
            <person name="Straney D."/>
            <person name="Napoli C.A."/>
            <person name="Barker B.M."/>
            <person name="Gribskov M."/>
            <person name="Rep M."/>
            <person name="Kroken S."/>
            <person name="Molnar I."/>
            <person name="Rensing C."/>
            <person name="Kennell J.C."/>
            <person name="Zamora J."/>
            <person name="Farman M.L."/>
            <person name="Selker E.U."/>
            <person name="Salamov A."/>
            <person name="Shapiro H."/>
            <person name="Pangilinan J."/>
            <person name="Lindquist E."/>
            <person name="Lamers C."/>
            <person name="Grigoriev I.V."/>
            <person name="Geiser D.M."/>
            <person name="Covert S.F."/>
            <person name="Temporini E."/>
            <person name="Vanetten H.D."/>
        </authorList>
    </citation>
    <scope>NUCLEOTIDE SEQUENCE [LARGE SCALE GENOMIC DNA]</scope>
    <source>
        <strain evidence="8">ATCC MYA-4622 / CBS 123669 / FGSC 9596 / NRRL 45880 / 77-13-4</strain>
    </source>
</reference>
<dbReference type="AlphaFoldDB" id="C7ZNH8"/>
<gene>
    <name evidence="7" type="ORF">NECHADRAFT_87046</name>
</gene>
<evidence type="ECO:0000313" key="8">
    <source>
        <dbReference type="Proteomes" id="UP000005206"/>
    </source>
</evidence>
<dbReference type="STRING" id="660122.C7ZNH8"/>
<dbReference type="SUPFAM" id="SSF49785">
    <property type="entry name" value="Galactose-binding domain-like"/>
    <property type="match status" value="1"/>
</dbReference>
<dbReference type="SUPFAM" id="SSF75005">
    <property type="entry name" value="Arabinanase/levansucrase/invertase"/>
    <property type="match status" value="1"/>
</dbReference>
<dbReference type="HOGENOM" id="CLU_036310_0_0_1"/>
<dbReference type="OMA" id="NNPNNWY"/>
<dbReference type="eggNOG" id="ENOG502RAYG">
    <property type="taxonomic scope" value="Eukaryota"/>
</dbReference>
<feature type="signal peptide" evidence="5">
    <location>
        <begin position="1"/>
        <end position="18"/>
    </location>
</feature>
<dbReference type="Pfam" id="PF04616">
    <property type="entry name" value="Glyco_hydro_43"/>
    <property type="match status" value="1"/>
</dbReference>
<dbReference type="Proteomes" id="UP000005206">
    <property type="component" value="Chromosome 11"/>
</dbReference>
<dbReference type="InterPro" id="IPR006710">
    <property type="entry name" value="Glyco_hydro_43"/>
</dbReference>
<name>C7ZNH8_FUSV7</name>
<evidence type="ECO:0000313" key="7">
    <source>
        <dbReference type="EMBL" id="EEU34436.1"/>
    </source>
</evidence>
<keyword evidence="2 4" id="KW-0378">Hydrolase</keyword>
<dbReference type="EMBL" id="GG698968">
    <property type="protein sequence ID" value="EEU34436.1"/>
    <property type="molecule type" value="Genomic_DNA"/>
</dbReference>
<dbReference type="Gene3D" id="2.115.10.20">
    <property type="entry name" value="Glycosyl hydrolase domain, family 43"/>
    <property type="match status" value="1"/>
</dbReference>
<dbReference type="SUPFAM" id="SSF49265">
    <property type="entry name" value="Fibronectin type III"/>
    <property type="match status" value="1"/>
</dbReference>
<dbReference type="PANTHER" id="PTHR22925:SF3">
    <property type="entry name" value="GLYCOSYL HYDROLASE FAMILY PROTEIN 43"/>
    <property type="match status" value="1"/>
</dbReference>
<dbReference type="Gene3D" id="2.60.40.10">
    <property type="entry name" value="Immunoglobulins"/>
    <property type="match status" value="1"/>
</dbReference>